<feature type="binding site" evidence="6">
    <location>
        <begin position="141"/>
        <end position="142"/>
    </location>
    <ligand>
        <name>NAD(+)</name>
        <dbReference type="ChEBI" id="CHEBI:57540"/>
    </ligand>
</feature>
<dbReference type="Gene3D" id="3.40.50.10330">
    <property type="entry name" value="Probable inorganic polyphosphate/atp-NAD kinase, domain 1"/>
    <property type="match status" value="1"/>
</dbReference>
<dbReference type="InterPro" id="IPR017438">
    <property type="entry name" value="ATP-NAD_kinase_N"/>
</dbReference>
<dbReference type="GO" id="GO:0016301">
    <property type="term" value="F:kinase activity"/>
    <property type="evidence" value="ECO:0007669"/>
    <property type="project" value="UniProtKB-KW"/>
</dbReference>
<keyword evidence="9" id="KW-1185">Reference proteome</keyword>
<dbReference type="EC" id="2.7.1.23" evidence="6"/>
<dbReference type="SUPFAM" id="SSF111331">
    <property type="entry name" value="NAD kinase/diacylglycerol kinase-like"/>
    <property type="match status" value="1"/>
</dbReference>
<sequence length="341" mass="35611">MLVVAHTGRREAVRSAQLVIERLSEAGIGVRVLAGEAEDIGCSGVEVMPPSAEAAADAEVVMVLGGDGTLLRAADLAKPAGTPLLGVNLGHVGFLAEAEREDLTATVEGVVTRRYDVEERMTIDVTVRRNGSIAGTTWALNEATVEKAERERMLEVVAEIDGRPLSNWGCDGVVCATPTGSTAYAFSAGGPIVWPEVEAMLVVPISAHALFARPMVVSPRSVVAIEVLPGTPRAVLWCDGRRTLDLPPGARVEVRRGAEPVRLARLHLTPFTDRLVTKFGLPVTGWRGRFRQAASDAASEGVERAVPQAGADGALGGAGAAAPVRDQTPAASGEAGPGQER</sequence>
<evidence type="ECO:0000256" key="6">
    <source>
        <dbReference type="HAMAP-Rule" id="MF_00361"/>
    </source>
</evidence>
<organism evidence="8 9">
    <name type="scientific">Actinomadura fulvescens</name>
    <dbReference type="NCBI Taxonomy" id="46160"/>
    <lineage>
        <taxon>Bacteria</taxon>
        <taxon>Bacillati</taxon>
        <taxon>Actinomycetota</taxon>
        <taxon>Actinomycetes</taxon>
        <taxon>Streptosporangiales</taxon>
        <taxon>Thermomonosporaceae</taxon>
        <taxon>Actinomadura</taxon>
    </lineage>
</organism>
<comment type="caution">
    <text evidence="6">Lacks conserved residue(s) required for the propagation of feature annotation.</text>
</comment>
<dbReference type="Proteomes" id="UP001501509">
    <property type="component" value="Unassembled WGS sequence"/>
</dbReference>
<feature type="region of interest" description="Disordered" evidence="7">
    <location>
        <begin position="298"/>
        <end position="341"/>
    </location>
</feature>
<comment type="catalytic activity">
    <reaction evidence="5 6">
        <text>NAD(+) + ATP = ADP + NADP(+) + H(+)</text>
        <dbReference type="Rhea" id="RHEA:18629"/>
        <dbReference type="ChEBI" id="CHEBI:15378"/>
        <dbReference type="ChEBI" id="CHEBI:30616"/>
        <dbReference type="ChEBI" id="CHEBI:57540"/>
        <dbReference type="ChEBI" id="CHEBI:58349"/>
        <dbReference type="ChEBI" id="CHEBI:456216"/>
        <dbReference type="EC" id="2.7.1.23"/>
    </reaction>
</comment>
<keyword evidence="3 6" id="KW-0521">NADP</keyword>
<keyword evidence="6" id="KW-0963">Cytoplasm</keyword>
<dbReference type="InterPro" id="IPR016064">
    <property type="entry name" value="NAD/diacylglycerol_kinase_sf"/>
</dbReference>
<accession>A0ABN3PLQ2</accession>
<comment type="subcellular location">
    <subcellularLocation>
        <location evidence="6">Cytoplasm</location>
    </subcellularLocation>
</comment>
<reference evidence="8 9" key="1">
    <citation type="journal article" date="2019" name="Int. J. Syst. Evol. Microbiol.">
        <title>The Global Catalogue of Microorganisms (GCM) 10K type strain sequencing project: providing services to taxonomists for standard genome sequencing and annotation.</title>
        <authorList>
            <consortium name="The Broad Institute Genomics Platform"/>
            <consortium name="The Broad Institute Genome Sequencing Center for Infectious Disease"/>
            <person name="Wu L."/>
            <person name="Ma J."/>
        </authorList>
    </citation>
    <scope>NUCLEOTIDE SEQUENCE [LARGE SCALE GENOMIC DNA]</scope>
    <source>
        <strain evidence="8 9">JCM 6833</strain>
    </source>
</reference>
<dbReference type="Pfam" id="PF20143">
    <property type="entry name" value="NAD_kinase_C"/>
    <property type="match status" value="1"/>
</dbReference>
<comment type="cofactor">
    <cofactor evidence="6">
        <name>a divalent metal cation</name>
        <dbReference type="ChEBI" id="CHEBI:60240"/>
    </cofactor>
</comment>
<feature type="binding site" evidence="6">
    <location>
        <position position="171"/>
    </location>
    <ligand>
        <name>NAD(+)</name>
        <dbReference type="ChEBI" id="CHEBI:57540"/>
    </ligand>
</feature>
<feature type="binding site" evidence="6">
    <location>
        <begin position="182"/>
        <end position="187"/>
    </location>
    <ligand>
        <name>NAD(+)</name>
        <dbReference type="ChEBI" id="CHEBI:57540"/>
    </ligand>
</feature>
<gene>
    <name evidence="6" type="primary">nadK</name>
    <name evidence="8" type="ORF">GCM10010411_24350</name>
</gene>
<comment type="similarity">
    <text evidence="6">Belongs to the NAD kinase family.</text>
</comment>
<keyword evidence="6" id="KW-0547">Nucleotide-binding</keyword>
<feature type="active site" description="Proton acceptor" evidence="6">
    <location>
        <position position="67"/>
    </location>
</feature>
<evidence type="ECO:0000256" key="3">
    <source>
        <dbReference type="ARBA" id="ARBA00022857"/>
    </source>
</evidence>
<feature type="binding site" evidence="6">
    <location>
        <position position="72"/>
    </location>
    <ligand>
        <name>NAD(+)</name>
        <dbReference type="ChEBI" id="CHEBI:57540"/>
    </ligand>
</feature>
<dbReference type="EMBL" id="BAAATD010000003">
    <property type="protein sequence ID" value="GAA2590562.1"/>
    <property type="molecule type" value="Genomic_DNA"/>
</dbReference>
<evidence type="ECO:0000256" key="1">
    <source>
        <dbReference type="ARBA" id="ARBA00022679"/>
    </source>
</evidence>
<evidence type="ECO:0000256" key="7">
    <source>
        <dbReference type="SAM" id="MobiDB-lite"/>
    </source>
</evidence>
<evidence type="ECO:0000256" key="4">
    <source>
        <dbReference type="ARBA" id="ARBA00023027"/>
    </source>
</evidence>
<comment type="caution">
    <text evidence="8">The sequence shown here is derived from an EMBL/GenBank/DDBJ whole genome shotgun (WGS) entry which is preliminary data.</text>
</comment>
<proteinExistence type="inferred from homology"/>
<keyword evidence="6" id="KW-0067">ATP-binding</keyword>
<keyword evidence="2 6" id="KW-0418">Kinase</keyword>
<evidence type="ECO:0000256" key="5">
    <source>
        <dbReference type="ARBA" id="ARBA00047925"/>
    </source>
</evidence>
<evidence type="ECO:0000313" key="9">
    <source>
        <dbReference type="Proteomes" id="UP001501509"/>
    </source>
</evidence>
<dbReference type="Gene3D" id="2.60.200.30">
    <property type="entry name" value="Probable inorganic polyphosphate/atp-NAD kinase, domain 2"/>
    <property type="match status" value="1"/>
</dbReference>
<evidence type="ECO:0000313" key="8">
    <source>
        <dbReference type="EMBL" id="GAA2590562.1"/>
    </source>
</evidence>
<evidence type="ECO:0000256" key="2">
    <source>
        <dbReference type="ARBA" id="ARBA00022777"/>
    </source>
</evidence>
<dbReference type="NCBIfam" id="NF002892">
    <property type="entry name" value="PRK03372.1"/>
    <property type="match status" value="1"/>
</dbReference>
<keyword evidence="4 6" id="KW-0520">NAD</keyword>
<dbReference type="HAMAP" id="MF_00361">
    <property type="entry name" value="NAD_kinase"/>
    <property type="match status" value="1"/>
</dbReference>
<dbReference type="InterPro" id="IPR002504">
    <property type="entry name" value="NADK"/>
</dbReference>
<name>A0ABN3PLQ2_9ACTN</name>
<keyword evidence="1 6" id="KW-0808">Transferase</keyword>
<feature type="binding site" evidence="6">
    <location>
        <begin position="67"/>
        <end position="68"/>
    </location>
    <ligand>
        <name>NAD(+)</name>
        <dbReference type="ChEBI" id="CHEBI:57540"/>
    </ligand>
</feature>
<comment type="function">
    <text evidence="6">Involved in the regulation of the intracellular balance of NAD and NADP, and is a key enzyme in the biosynthesis of NADP. Catalyzes specifically the phosphorylation on 2'-hydroxyl of the adenosine moiety of NAD to yield NADP.</text>
</comment>
<protein>
    <recommendedName>
        <fullName evidence="6">NAD kinase</fullName>
        <ecNumber evidence="6">2.7.1.23</ecNumber>
    </recommendedName>
    <alternativeName>
        <fullName evidence="6">ATP-dependent NAD kinase</fullName>
    </alternativeName>
</protein>
<dbReference type="PANTHER" id="PTHR20275">
    <property type="entry name" value="NAD KINASE"/>
    <property type="match status" value="1"/>
</dbReference>
<dbReference type="InterPro" id="IPR017437">
    <property type="entry name" value="ATP-NAD_kinase_PpnK-typ_C"/>
</dbReference>
<feature type="binding site" evidence="6">
    <location>
        <position position="152"/>
    </location>
    <ligand>
        <name>NAD(+)</name>
        <dbReference type="ChEBI" id="CHEBI:57540"/>
    </ligand>
</feature>
<dbReference type="PANTHER" id="PTHR20275:SF0">
    <property type="entry name" value="NAD KINASE"/>
    <property type="match status" value="1"/>
</dbReference>
<dbReference type="Pfam" id="PF01513">
    <property type="entry name" value="NAD_kinase"/>
    <property type="match status" value="1"/>
</dbReference>